<dbReference type="InterPro" id="IPR017920">
    <property type="entry name" value="COMM"/>
</dbReference>
<evidence type="ECO:0000313" key="3">
    <source>
        <dbReference type="Proteomes" id="UP000238348"/>
    </source>
</evidence>
<dbReference type="Proteomes" id="UP000238348">
    <property type="component" value="Chromosome"/>
</dbReference>
<proteinExistence type="predicted"/>
<dbReference type="Pfam" id="PF07258">
    <property type="entry name" value="COMM_domain"/>
    <property type="match status" value="1"/>
</dbReference>
<feature type="domain" description="COMM" evidence="1">
    <location>
        <begin position="150"/>
        <end position="211"/>
    </location>
</feature>
<organism evidence="2 3">
    <name type="scientific">Sorangium cellulosum</name>
    <name type="common">Polyangium cellulosum</name>
    <dbReference type="NCBI Taxonomy" id="56"/>
    <lineage>
        <taxon>Bacteria</taxon>
        <taxon>Pseudomonadati</taxon>
        <taxon>Myxococcota</taxon>
        <taxon>Polyangia</taxon>
        <taxon>Polyangiales</taxon>
        <taxon>Polyangiaceae</taxon>
        <taxon>Sorangium</taxon>
    </lineage>
</organism>
<reference evidence="2 3" key="1">
    <citation type="submission" date="2015-09" db="EMBL/GenBank/DDBJ databases">
        <title>Sorangium comparison.</title>
        <authorList>
            <person name="Zaburannyi N."/>
            <person name="Bunk B."/>
            <person name="Overmann J."/>
            <person name="Mueller R."/>
        </authorList>
    </citation>
    <scope>NUCLEOTIDE SEQUENCE [LARGE SCALE GENOMIC DNA]</scope>
    <source>
        <strain evidence="2 3">So ce26</strain>
    </source>
</reference>
<dbReference type="RefSeq" id="WP_104987487.1">
    <property type="nucleotide sequence ID" value="NZ_CP012673.1"/>
</dbReference>
<gene>
    <name evidence="2" type="ORF">SOCE26_056250</name>
</gene>
<name>A0A2L0EXY5_SORCE</name>
<evidence type="ECO:0000313" key="2">
    <source>
        <dbReference type="EMBL" id="AUX44162.1"/>
    </source>
</evidence>
<accession>A0A2L0EXY5</accession>
<dbReference type="OrthoDB" id="5509032at2"/>
<dbReference type="EMBL" id="CP012673">
    <property type="protein sequence ID" value="AUX44162.1"/>
    <property type="molecule type" value="Genomic_DNA"/>
</dbReference>
<dbReference type="PROSITE" id="PS51269">
    <property type="entry name" value="COMM"/>
    <property type="match status" value="1"/>
</dbReference>
<evidence type="ECO:0000259" key="1">
    <source>
        <dbReference type="PROSITE" id="PS51269"/>
    </source>
</evidence>
<sequence length="211" mass="23149">MSTPTREAPALPRLRCLGGAPPPPELAVDLRRLLELPAGARQRLWEALGPSLAEPVPAAVERLLDEFCRRHEVESEALARVLKACRFLVREASQRDLDRAAFATDLATLAPASVEEDEQIQTILLAGYEKAKAVVRREILRGALLDHGKLLAGVDWRIDTINASSRGAKIEAPVVVLTLSYQEGGRSERITLHATPEMLRELQRACAQILG</sequence>
<protein>
    <recommendedName>
        <fullName evidence="1">COMM domain-containing protein</fullName>
    </recommendedName>
</protein>
<dbReference type="AlphaFoldDB" id="A0A2L0EXY5"/>